<accession>A0AAV8RR33</accession>
<proteinExistence type="predicted"/>
<sequence>MDWNPNLARPCSLVRRQKESWKKTESAELWDWVTNWNISIGPGPGPGSGLNWIRISKILFHLREGRRGTAKRGPGCDPVADGVEEEGAQGLRSRARGTDFLYVVFNFVFAAFAGNRVTLCRWLIEGSGGVRVLIMVLRAHVGEKCYEIMKSQNLLLLSRMPR</sequence>
<name>A0AAV8RR33_ENSVE</name>
<reference evidence="1 2" key="1">
    <citation type="submission" date="2022-12" db="EMBL/GenBank/DDBJ databases">
        <title>Chromosome-scale assembly of the Ensete ventricosum genome.</title>
        <authorList>
            <person name="Dussert Y."/>
            <person name="Stocks J."/>
            <person name="Wendawek A."/>
            <person name="Woldeyes F."/>
            <person name="Nichols R.A."/>
            <person name="Borrell J.S."/>
        </authorList>
    </citation>
    <scope>NUCLEOTIDE SEQUENCE [LARGE SCALE GENOMIC DNA]</scope>
    <source>
        <strain evidence="2">cv. Maze</strain>
        <tissue evidence="1">Seeds</tissue>
    </source>
</reference>
<comment type="caution">
    <text evidence="1">The sequence shown here is derived from an EMBL/GenBank/DDBJ whole genome shotgun (WGS) entry which is preliminary data.</text>
</comment>
<dbReference type="EMBL" id="JAQQAF010000001">
    <property type="protein sequence ID" value="KAJ8509658.1"/>
    <property type="molecule type" value="Genomic_DNA"/>
</dbReference>
<protein>
    <submittedName>
        <fullName evidence="1">Uncharacterized protein</fullName>
    </submittedName>
</protein>
<evidence type="ECO:0000313" key="1">
    <source>
        <dbReference type="EMBL" id="KAJ8509658.1"/>
    </source>
</evidence>
<dbReference type="Proteomes" id="UP001222027">
    <property type="component" value="Unassembled WGS sequence"/>
</dbReference>
<dbReference type="AlphaFoldDB" id="A0AAV8RR33"/>
<organism evidence="1 2">
    <name type="scientific">Ensete ventricosum</name>
    <name type="common">Abyssinian banana</name>
    <name type="synonym">Musa ensete</name>
    <dbReference type="NCBI Taxonomy" id="4639"/>
    <lineage>
        <taxon>Eukaryota</taxon>
        <taxon>Viridiplantae</taxon>
        <taxon>Streptophyta</taxon>
        <taxon>Embryophyta</taxon>
        <taxon>Tracheophyta</taxon>
        <taxon>Spermatophyta</taxon>
        <taxon>Magnoliopsida</taxon>
        <taxon>Liliopsida</taxon>
        <taxon>Zingiberales</taxon>
        <taxon>Musaceae</taxon>
        <taxon>Ensete</taxon>
    </lineage>
</organism>
<evidence type="ECO:0000313" key="2">
    <source>
        <dbReference type="Proteomes" id="UP001222027"/>
    </source>
</evidence>
<keyword evidence="2" id="KW-1185">Reference proteome</keyword>
<gene>
    <name evidence="1" type="ORF">OPV22_000092</name>
</gene>